<name>A0ABT6MHI7_9NOCA</name>
<protein>
    <submittedName>
        <fullName evidence="1">Uncharacterized protein</fullName>
    </submittedName>
</protein>
<dbReference type="EMBL" id="JARXVC010000016">
    <property type="protein sequence ID" value="MDH6283772.1"/>
    <property type="molecule type" value="Genomic_DNA"/>
</dbReference>
<organism evidence="1 2">
    <name type="scientific">Prescottella agglutinans</name>
    <dbReference type="NCBI Taxonomy" id="1644129"/>
    <lineage>
        <taxon>Bacteria</taxon>
        <taxon>Bacillati</taxon>
        <taxon>Actinomycetota</taxon>
        <taxon>Actinomycetes</taxon>
        <taxon>Mycobacteriales</taxon>
        <taxon>Nocardiaceae</taxon>
        <taxon>Prescottella</taxon>
    </lineage>
</organism>
<dbReference type="Proteomes" id="UP001160334">
    <property type="component" value="Unassembled WGS sequence"/>
</dbReference>
<accession>A0ABT6MHI7</accession>
<evidence type="ECO:0000313" key="2">
    <source>
        <dbReference type="Proteomes" id="UP001160334"/>
    </source>
</evidence>
<gene>
    <name evidence="1" type="ORF">M2280_005023</name>
</gene>
<proteinExistence type="predicted"/>
<comment type="caution">
    <text evidence="1">The sequence shown here is derived from an EMBL/GenBank/DDBJ whole genome shotgun (WGS) entry which is preliminary data.</text>
</comment>
<sequence length="39" mass="4327">MRMLPAGDDPLSDVGQGDFTFDAKVRTAFRGSTRWPTEP</sequence>
<keyword evidence="2" id="KW-1185">Reference proteome</keyword>
<reference evidence="1 2" key="1">
    <citation type="submission" date="2023-04" db="EMBL/GenBank/DDBJ databases">
        <title>Forest soil microbial communities from Buena Vista Peninsula, Colon Province, Panama.</title>
        <authorList>
            <person name="Bouskill N."/>
        </authorList>
    </citation>
    <scope>NUCLEOTIDE SEQUENCE [LARGE SCALE GENOMIC DNA]</scope>
    <source>
        <strain evidence="1 2">CFH S0262</strain>
    </source>
</reference>
<evidence type="ECO:0000313" key="1">
    <source>
        <dbReference type="EMBL" id="MDH6283772.1"/>
    </source>
</evidence>